<dbReference type="EMBL" id="MCGN01000001">
    <property type="protein sequence ID" value="ORZ02874.1"/>
    <property type="molecule type" value="Genomic_DNA"/>
</dbReference>
<keyword evidence="5" id="KW-1185">Reference proteome</keyword>
<dbReference type="STRING" id="13706.A0A1X2HTQ1"/>
<feature type="compositionally biased region" description="Basic residues" evidence="2">
    <location>
        <begin position="1"/>
        <end position="17"/>
    </location>
</feature>
<dbReference type="GO" id="GO:0005096">
    <property type="term" value="F:GTPase activator activity"/>
    <property type="evidence" value="ECO:0007669"/>
    <property type="project" value="UniProtKB-KW"/>
</dbReference>
<dbReference type="Pfam" id="PF00620">
    <property type="entry name" value="RhoGAP"/>
    <property type="match status" value="1"/>
</dbReference>
<evidence type="ECO:0000313" key="4">
    <source>
        <dbReference type="EMBL" id="ORZ02874.1"/>
    </source>
</evidence>
<sequence length="567" mass="62894">MHRNKRTKRTTGSKGKRASTTAFHGAEKNFQISLTHVLNKYPYTTQSGLHIPVLVAQCLREILARGLTAEGIFRRSGSTATIHQLMSQWCGSPGSLNLTDTPIHTVAGLLKLFLQHLEVPLIPTFCHDDFLRACDEAIQSDKRDESVDKAIQILPEGHRDILRALLQTARLVSDRSAVNYMTPGNLALVFAPTCIRLSASEEAVAAAAASMSPHRQGALISIHALRSFLTRQLRCSGNEPLVTAQIVEEDRLEALRKSARWTALFEGLISTTKADLLTLDDFTLDGLVPTDHHGRLSGELGGDRLSSPSAAYPPLNIRIPLDFNLAQETASPQTVRWIPSPRPNPRGKSGSSFHDWFSKAVEFRPCHAFLVAFPDRRASTDFPKPAFRYGEMLQQWRNREASQTSVTSANSETTPVRPSSDMFRPKSAATSEVFDRWRQREVDAGQKRASACPSHQRSTSQLTANQEGEEEGEDRKCQEDEEQKLLRPVISLVMHEQNEDEEEQEPPKAAPNSVTAGKRPWIDIGIDSKDRKELASTWREDGMDQQMAAATALATHDLPSAPHTPAR</sequence>
<feature type="compositionally biased region" description="Polar residues" evidence="2">
    <location>
        <begin position="453"/>
        <end position="466"/>
    </location>
</feature>
<dbReference type="PANTHER" id="PTHR23176:SF129">
    <property type="entry name" value="RHO GTPASE ACTIVATING PROTEIN AT 16F, ISOFORM E-RELATED"/>
    <property type="match status" value="1"/>
</dbReference>
<dbReference type="Proteomes" id="UP000242180">
    <property type="component" value="Unassembled WGS sequence"/>
</dbReference>
<gene>
    <name evidence="4" type="ORF">BCR43DRAFT_510007</name>
</gene>
<dbReference type="GO" id="GO:0007165">
    <property type="term" value="P:signal transduction"/>
    <property type="evidence" value="ECO:0007669"/>
    <property type="project" value="InterPro"/>
</dbReference>
<evidence type="ECO:0000313" key="5">
    <source>
        <dbReference type="Proteomes" id="UP000242180"/>
    </source>
</evidence>
<dbReference type="SMART" id="SM00324">
    <property type="entry name" value="RhoGAP"/>
    <property type="match status" value="1"/>
</dbReference>
<evidence type="ECO:0000259" key="3">
    <source>
        <dbReference type="PROSITE" id="PS50238"/>
    </source>
</evidence>
<feature type="compositionally biased region" description="Basic and acidic residues" evidence="2">
    <location>
        <begin position="526"/>
        <end position="542"/>
    </location>
</feature>
<dbReference type="OrthoDB" id="79452at2759"/>
<accession>A0A1X2HTQ1</accession>
<dbReference type="CDD" id="cd00159">
    <property type="entry name" value="RhoGAP"/>
    <property type="match status" value="1"/>
</dbReference>
<dbReference type="InParanoid" id="A0A1X2HTQ1"/>
<protein>
    <recommendedName>
        <fullName evidence="3">Rho-GAP domain-containing protein</fullName>
    </recommendedName>
</protein>
<evidence type="ECO:0000256" key="2">
    <source>
        <dbReference type="SAM" id="MobiDB-lite"/>
    </source>
</evidence>
<feature type="compositionally biased region" description="Polar residues" evidence="2">
    <location>
        <begin position="401"/>
        <end position="417"/>
    </location>
</feature>
<feature type="region of interest" description="Disordered" evidence="2">
    <location>
        <begin position="1"/>
        <end position="20"/>
    </location>
</feature>
<feature type="region of interest" description="Disordered" evidence="2">
    <location>
        <begin position="496"/>
        <end position="567"/>
    </location>
</feature>
<feature type="domain" description="Rho-GAP" evidence="3">
    <location>
        <begin position="32"/>
        <end position="228"/>
    </location>
</feature>
<dbReference type="GO" id="GO:0005737">
    <property type="term" value="C:cytoplasm"/>
    <property type="evidence" value="ECO:0007669"/>
    <property type="project" value="TreeGrafter"/>
</dbReference>
<dbReference type="InterPro" id="IPR008936">
    <property type="entry name" value="Rho_GTPase_activation_prot"/>
</dbReference>
<dbReference type="AlphaFoldDB" id="A0A1X2HTQ1"/>
<keyword evidence="1" id="KW-0343">GTPase activation</keyword>
<organism evidence="4 5">
    <name type="scientific">Syncephalastrum racemosum</name>
    <name type="common">Filamentous fungus</name>
    <dbReference type="NCBI Taxonomy" id="13706"/>
    <lineage>
        <taxon>Eukaryota</taxon>
        <taxon>Fungi</taxon>
        <taxon>Fungi incertae sedis</taxon>
        <taxon>Mucoromycota</taxon>
        <taxon>Mucoromycotina</taxon>
        <taxon>Mucoromycetes</taxon>
        <taxon>Mucorales</taxon>
        <taxon>Syncephalastraceae</taxon>
        <taxon>Syncephalastrum</taxon>
    </lineage>
</organism>
<dbReference type="InterPro" id="IPR050729">
    <property type="entry name" value="Rho-GAP"/>
</dbReference>
<reference evidence="4 5" key="1">
    <citation type="submission" date="2016-07" db="EMBL/GenBank/DDBJ databases">
        <title>Pervasive Adenine N6-methylation of Active Genes in Fungi.</title>
        <authorList>
            <consortium name="DOE Joint Genome Institute"/>
            <person name="Mondo S.J."/>
            <person name="Dannebaum R.O."/>
            <person name="Kuo R.C."/>
            <person name="Labutti K."/>
            <person name="Haridas S."/>
            <person name="Kuo A."/>
            <person name="Salamov A."/>
            <person name="Ahrendt S.R."/>
            <person name="Lipzen A."/>
            <person name="Sullivan W."/>
            <person name="Andreopoulos W.B."/>
            <person name="Clum A."/>
            <person name="Lindquist E."/>
            <person name="Daum C."/>
            <person name="Ramamoorthy G.K."/>
            <person name="Gryganskyi A."/>
            <person name="Culley D."/>
            <person name="Magnuson J.K."/>
            <person name="James T.Y."/>
            <person name="O'Malley M.A."/>
            <person name="Stajich J.E."/>
            <person name="Spatafora J.W."/>
            <person name="Visel A."/>
            <person name="Grigoriev I.V."/>
        </authorList>
    </citation>
    <scope>NUCLEOTIDE SEQUENCE [LARGE SCALE GENOMIC DNA]</scope>
    <source>
        <strain evidence="4 5">NRRL 2496</strain>
    </source>
</reference>
<proteinExistence type="predicted"/>
<name>A0A1X2HTQ1_SYNRA</name>
<feature type="compositionally biased region" description="Basic and acidic residues" evidence="2">
    <location>
        <begin position="433"/>
        <end position="446"/>
    </location>
</feature>
<evidence type="ECO:0000256" key="1">
    <source>
        <dbReference type="ARBA" id="ARBA00022468"/>
    </source>
</evidence>
<dbReference type="Gene3D" id="1.10.555.10">
    <property type="entry name" value="Rho GTPase activation protein"/>
    <property type="match status" value="1"/>
</dbReference>
<comment type="caution">
    <text evidence="4">The sequence shown here is derived from an EMBL/GenBank/DDBJ whole genome shotgun (WGS) entry which is preliminary data.</text>
</comment>
<dbReference type="SUPFAM" id="SSF48350">
    <property type="entry name" value="GTPase activation domain, GAP"/>
    <property type="match status" value="1"/>
</dbReference>
<dbReference type="InterPro" id="IPR000198">
    <property type="entry name" value="RhoGAP_dom"/>
</dbReference>
<feature type="region of interest" description="Disordered" evidence="2">
    <location>
        <begin position="398"/>
        <end position="483"/>
    </location>
</feature>
<feature type="region of interest" description="Disordered" evidence="2">
    <location>
        <begin position="332"/>
        <end position="351"/>
    </location>
</feature>
<dbReference type="PANTHER" id="PTHR23176">
    <property type="entry name" value="RHO/RAC/CDC GTPASE-ACTIVATING PROTEIN"/>
    <property type="match status" value="1"/>
</dbReference>
<dbReference type="PROSITE" id="PS50238">
    <property type="entry name" value="RHOGAP"/>
    <property type="match status" value="1"/>
</dbReference>